<evidence type="ECO:0008006" key="4">
    <source>
        <dbReference type="Google" id="ProtNLM"/>
    </source>
</evidence>
<evidence type="ECO:0000313" key="2">
    <source>
        <dbReference type="EMBL" id="SMG27623.1"/>
    </source>
</evidence>
<proteinExistence type="predicted"/>
<keyword evidence="3" id="KW-1185">Reference proteome</keyword>
<dbReference type="AlphaFoldDB" id="A0A1X7JI66"/>
<reference evidence="3" key="1">
    <citation type="submission" date="2017-04" db="EMBL/GenBank/DDBJ databases">
        <authorList>
            <person name="Varghese N."/>
            <person name="Submissions S."/>
        </authorList>
    </citation>
    <scope>NUCLEOTIDE SEQUENCE [LARGE SCALE GENOMIC DNA]</scope>
    <source>
        <strain evidence="3">DSM 4125</strain>
    </source>
</reference>
<dbReference type="PROSITE" id="PS51257">
    <property type="entry name" value="PROKAR_LIPOPROTEIN"/>
    <property type="match status" value="1"/>
</dbReference>
<feature type="signal peptide" evidence="1">
    <location>
        <begin position="1"/>
        <end position="25"/>
    </location>
</feature>
<evidence type="ECO:0000313" key="3">
    <source>
        <dbReference type="Proteomes" id="UP000193804"/>
    </source>
</evidence>
<evidence type="ECO:0000256" key="1">
    <source>
        <dbReference type="SAM" id="SignalP"/>
    </source>
</evidence>
<sequence length="299" mass="34915">MTTKFFNRIKISQVLLIFATVFLVACTEEVNEELKKKDESIYKIINNRYEFDHLEDFYNLISAESEDKLKEISDYNFYNSFISFSELNYNRRFIEEDDEDEIIYLLLNEDGVIQIQNKLFQLNFDDETVLVYQNEEELELRKPTRIYSFEDEVLSIEFDESYDENDTQRLSYCSSKNSDWIELMSSSQGIVEYRLRYLKVGIYYSVTGKIRKNSRGGAVNMNIETQGFPIFFRNKRNCYGNSVSSSAGGYNQSYKIKPYASTRRLKAYNFRVYVAASDGQLLTSAGAFATISCRPSDSC</sequence>
<keyword evidence="1" id="KW-0732">Signal</keyword>
<accession>A0A1X7JI66</accession>
<dbReference type="RefSeq" id="WP_085516566.1">
    <property type="nucleotide sequence ID" value="NZ_FXAW01000003.1"/>
</dbReference>
<gene>
    <name evidence="2" type="ORF">SAMN05661096_01630</name>
</gene>
<dbReference type="STRING" id="1028.SAMN05661096_01630"/>
<dbReference type="EMBL" id="FXAW01000003">
    <property type="protein sequence ID" value="SMG27623.1"/>
    <property type="molecule type" value="Genomic_DNA"/>
</dbReference>
<protein>
    <recommendedName>
        <fullName evidence="4">Lipoprotein</fullName>
    </recommendedName>
</protein>
<organism evidence="2 3">
    <name type="scientific">Marivirga sericea</name>
    <dbReference type="NCBI Taxonomy" id="1028"/>
    <lineage>
        <taxon>Bacteria</taxon>
        <taxon>Pseudomonadati</taxon>
        <taxon>Bacteroidota</taxon>
        <taxon>Cytophagia</taxon>
        <taxon>Cytophagales</taxon>
        <taxon>Marivirgaceae</taxon>
        <taxon>Marivirga</taxon>
    </lineage>
</organism>
<feature type="chain" id="PRO_5012620611" description="Lipoprotein" evidence="1">
    <location>
        <begin position="26"/>
        <end position="299"/>
    </location>
</feature>
<dbReference type="Proteomes" id="UP000193804">
    <property type="component" value="Unassembled WGS sequence"/>
</dbReference>
<name>A0A1X7JI66_9BACT</name>